<sequence>MVLPRVGGPPPEPTTTPVTIAAELGWFGGPADLGGIGEHPSAASGPALLERDSASADLPPRARPWGWLRLRARPRQWAWSRLWLPGFVALALIALVVLLRAYLDRPFWYDEIWRGHFVSEPVGTLWSELAAANTPSALGWLSVTRLSGDLFGWHSWALRLPGFAALPALGALTAVLTRRFSGTVAALFAVCWLCLNATFLDLATQLKPYTIETLAAVAVVLLWLGPAPGSGIGFGAGGVHSGGDVRPPVRLGSVDRGRLVRRTAAGVISLFSVPAIFLVIPLAVMDVLPGPDRRRRITETLPSVVLVAAHTLLFIGHQSAQRAGGYWDTQFLAGRNPWQAVSFVAEQLWRFGTGSPPGIDQFDPSLVPGFVDLPGYLPGLLAPVIVLLGAIGAAALARRSDGRRVLGALAGAELLMLGASAARFWPFGPTRTNQFVVPMFILVVVVGGDRVIRLAARRAGRAWHAVRCSGAVPAPRTSRDPEVTDAADVTAVPDHPDSFADPLVPRVLDVGRAPAARCVVDASGAVAVILLVVLAAGVALSGAVSGDRLVWERRDRMRGLDLMVDAAVATRRLVRPGDLVVVGGRLARPGWIYAMEVSTDAPRAPEGLPRPRVERAPGTAAGGTGAGTTSRTEPPRVVRAETVFVDPGLRDSVGRLVPLAVQLEMPRRPGRLVVFVFDIDAAAMAPGLAALRDEGWCPGESWRFRLTGSVTVYSDCPKPSVASRG</sequence>
<evidence type="ECO:0000313" key="3">
    <source>
        <dbReference type="EMBL" id="OHV27270.1"/>
    </source>
</evidence>
<feature type="transmembrane region" description="Helical" evidence="2">
    <location>
        <begin position="404"/>
        <end position="423"/>
    </location>
</feature>
<dbReference type="Proteomes" id="UP000179769">
    <property type="component" value="Unassembled WGS sequence"/>
</dbReference>
<feature type="transmembrane region" description="Helical" evidence="2">
    <location>
        <begin position="214"/>
        <end position="239"/>
    </location>
</feature>
<comment type="caution">
    <text evidence="3">The sequence shown here is derived from an EMBL/GenBank/DDBJ whole genome shotgun (WGS) entry which is preliminary data.</text>
</comment>
<dbReference type="EMBL" id="MAXA01000224">
    <property type="protein sequence ID" value="OHV27270.1"/>
    <property type="molecule type" value="Genomic_DNA"/>
</dbReference>
<evidence type="ECO:0008006" key="5">
    <source>
        <dbReference type="Google" id="ProtNLM"/>
    </source>
</evidence>
<feature type="transmembrane region" description="Helical" evidence="2">
    <location>
        <begin position="156"/>
        <end position="176"/>
    </location>
</feature>
<keyword evidence="2" id="KW-0472">Membrane</keyword>
<dbReference type="OrthoDB" id="3204126at2"/>
<keyword evidence="2" id="KW-1133">Transmembrane helix</keyword>
<dbReference type="AlphaFoldDB" id="A0A1S1PZY7"/>
<organism evidence="3 4">
    <name type="scientific">Parafrankia soli</name>
    <dbReference type="NCBI Taxonomy" id="2599596"/>
    <lineage>
        <taxon>Bacteria</taxon>
        <taxon>Bacillati</taxon>
        <taxon>Actinomycetota</taxon>
        <taxon>Actinomycetes</taxon>
        <taxon>Frankiales</taxon>
        <taxon>Frankiaceae</taxon>
        <taxon>Parafrankia</taxon>
    </lineage>
</organism>
<evidence type="ECO:0000256" key="2">
    <source>
        <dbReference type="SAM" id="Phobius"/>
    </source>
</evidence>
<evidence type="ECO:0000256" key="1">
    <source>
        <dbReference type="SAM" id="MobiDB-lite"/>
    </source>
</evidence>
<reference evidence="4" key="1">
    <citation type="submission" date="2016-07" db="EMBL/GenBank/DDBJ databases">
        <title>Frankia sp. NRRL B-16219 Genome sequencing.</title>
        <authorList>
            <person name="Ghodhbane-Gtari F."/>
            <person name="Swanson E."/>
            <person name="Gueddou A."/>
            <person name="Louati M."/>
            <person name="Nouioui I."/>
            <person name="Hezbri K."/>
            <person name="Abebe-Akele F."/>
            <person name="Simpson S."/>
            <person name="Morris K."/>
            <person name="Thomas K."/>
            <person name="Gtari M."/>
            <person name="Tisa L.S."/>
        </authorList>
    </citation>
    <scope>NUCLEOTIDE SEQUENCE [LARGE SCALE GENOMIC DNA]</scope>
    <source>
        <strain evidence="4">NRRL B-16219</strain>
    </source>
</reference>
<feature type="transmembrane region" description="Helical" evidence="2">
    <location>
        <begin position="522"/>
        <end position="544"/>
    </location>
</feature>
<keyword evidence="4" id="KW-1185">Reference proteome</keyword>
<feature type="transmembrane region" description="Helical" evidence="2">
    <location>
        <begin position="376"/>
        <end position="397"/>
    </location>
</feature>
<protein>
    <recommendedName>
        <fullName evidence="5">Glycosyltransferase RgtA/B/C/D-like domain-containing protein</fullName>
    </recommendedName>
</protein>
<dbReference type="RefSeq" id="WP_071065012.1">
    <property type="nucleotide sequence ID" value="NZ_MAXA01000224.1"/>
</dbReference>
<keyword evidence="2" id="KW-0812">Transmembrane</keyword>
<feature type="transmembrane region" description="Helical" evidence="2">
    <location>
        <begin position="82"/>
        <end position="103"/>
    </location>
</feature>
<feature type="transmembrane region" description="Helical" evidence="2">
    <location>
        <begin position="259"/>
        <end position="288"/>
    </location>
</feature>
<feature type="transmembrane region" description="Helical" evidence="2">
    <location>
        <begin position="182"/>
        <end position="202"/>
    </location>
</feature>
<accession>A0A1S1PZY7</accession>
<evidence type="ECO:0000313" key="4">
    <source>
        <dbReference type="Proteomes" id="UP000179769"/>
    </source>
</evidence>
<proteinExistence type="predicted"/>
<name>A0A1S1PZY7_9ACTN</name>
<gene>
    <name evidence="3" type="ORF">BBK14_05245</name>
</gene>
<feature type="transmembrane region" description="Helical" evidence="2">
    <location>
        <begin position="435"/>
        <end position="452"/>
    </location>
</feature>
<feature type="region of interest" description="Disordered" evidence="1">
    <location>
        <begin position="603"/>
        <end position="633"/>
    </location>
</feature>